<sequence>MKPKYRFNRIRTKLFTIFFILVLFLLLITISLNYMISSRSNNRNAKILNNQMATLADQDFQVIFDEIDRIYSSITTSPNFSSLYNASSKASPLENYLLTYNLSDLLSTPLGASLYIHSINYINPSNDMLISCIAGEMNVERNFSFSDSPSWFQTAVNKLEENENANILYLPSHQELYYKRGANDVNKEVITVVRKTANVNTNYQNKGLLFFNIDLEVLKKLTRGLNAYDGMQNIIMTDTGEVIYSTDTGLTQVPGAADTLLNCKTIGYLTLSQNTYMALPVPIQVNNWRIISLIPKSVYTRESRHVALLSILVGVLVLTLGLFITWILSKRISTPIESLSGTMKAVSNDQMDIRAEITSNDEVGELSVSFNTMLDRINDLIEQEYVLTARQKDAQIKALQAQINPHFLYNILQSIASIASINHIPEITTMANSLGKMMRYSIKTAENSTTIQDELIHVVHYLEIQKIRHLEKLDYQIQSDEKYADFPLLKLTLQPLIENAIMHGFCPSHEKLFILLTVTEEDPWLIIQISDDGAGIPAEKLQQIQTELLTPATGFYSDSSPSIGIKNVYARLRLYYNKNVLLEIDSEQDEGTVITLKLPLDKDKTKELPE</sequence>
<dbReference type="Pfam" id="PF06580">
    <property type="entry name" value="His_kinase"/>
    <property type="match status" value="1"/>
</dbReference>
<evidence type="ECO:0000256" key="5">
    <source>
        <dbReference type="ARBA" id="ARBA00022692"/>
    </source>
</evidence>
<evidence type="ECO:0000256" key="12">
    <source>
        <dbReference type="SAM" id="Phobius"/>
    </source>
</evidence>
<dbReference type="Proteomes" id="UP000306509">
    <property type="component" value="Unassembled WGS sequence"/>
</dbReference>
<dbReference type="PANTHER" id="PTHR34220">
    <property type="entry name" value="SENSOR HISTIDINE KINASE YPDA"/>
    <property type="match status" value="1"/>
</dbReference>
<dbReference type="Pfam" id="PF00672">
    <property type="entry name" value="HAMP"/>
    <property type="match status" value="1"/>
</dbReference>
<proteinExistence type="predicted"/>
<comment type="subcellular location">
    <subcellularLocation>
        <location evidence="1">Cell membrane</location>
        <topology evidence="1">Multi-pass membrane protein</topology>
    </subcellularLocation>
</comment>
<dbReference type="Pfam" id="PF02518">
    <property type="entry name" value="HATPase_c"/>
    <property type="match status" value="1"/>
</dbReference>
<evidence type="ECO:0000256" key="7">
    <source>
        <dbReference type="ARBA" id="ARBA00022777"/>
    </source>
</evidence>
<dbReference type="InterPro" id="IPR003660">
    <property type="entry name" value="HAMP_dom"/>
</dbReference>
<dbReference type="InterPro" id="IPR003594">
    <property type="entry name" value="HATPase_dom"/>
</dbReference>
<comment type="caution">
    <text evidence="14">The sequence shown here is derived from an EMBL/GenBank/DDBJ whole genome shotgun (WGS) entry which is preliminary data.</text>
</comment>
<keyword evidence="8" id="KW-0067">ATP-binding</keyword>
<dbReference type="GO" id="GO:0005524">
    <property type="term" value="F:ATP binding"/>
    <property type="evidence" value="ECO:0007669"/>
    <property type="project" value="UniProtKB-KW"/>
</dbReference>
<evidence type="ECO:0000256" key="3">
    <source>
        <dbReference type="ARBA" id="ARBA00022553"/>
    </source>
</evidence>
<dbReference type="EC" id="2.7.13.3" evidence="14"/>
<dbReference type="InterPro" id="IPR010559">
    <property type="entry name" value="Sig_transdc_His_kin_internal"/>
</dbReference>
<evidence type="ECO:0000256" key="2">
    <source>
        <dbReference type="ARBA" id="ARBA00022475"/>
    </source>
</evidence>
<keyword evidence="10" id="KW-0902">Two-component regulatory system</keyword>
<keyword evidence="11 12" id="KW-0472">Membrane</keyword>
<evidence type="ECO:0000256" key="9">
    <source>
        <dbReference type="ARBA" id="ARBA00022989"/>
    </source>
</evidence>
<keyword evidence="5 12" id="KW-0812">Transmembrane</keyword>
<dbReference type="PANTHER" id="PTHR34220:SF11">
    <property type="entry name" value="SENSOR PROTEIN KINASE HPTS"/>
    <property type="match status" value="1"/>
</dbReference>
<dbReference type="RefSeq" id="WP_027296143.1">
    <property type="nucleotide sequence ID" value="NZ_QGQD01000043.1"/>
</dbReference>
<evidence type="ECO:0000259" key="13">
    <source>
        <dbReference type="PROSITE" id="PS50885"/>
    </source>
</evidence>
<evidence type="ECO:0000313" key="14">
    <source>
        <dbReference type="EMBL" id="TLD01185.1"/>
    </source>
</evidence>
<evidence type="ECO:0000256" key="11">
    <source>
        <dbReference type="ARBA" id="ARBA00023136"/>
    </source>
</evidence>
<feature type="domain" description="HAMP" evidence="13">
    <location>
        <begin position="330"/>
        <end position="382"/>
    </location>
</feature>
<dbReference type="InterPro" id="IPR050640">
    <property type="entry name" value="Bact_2-comp_sensor_kinase"/>
</dbReference>
<keyword evidence="7 14" id="KW-0418">Kinase</keyword>
<dbReference type="STRING" id="180332.GCA_000797495_04912"/>
<dbReference type="CDD" id="cd06225">
    <property type="entry name" value="HAMP"/>
    <property type="match status" value="1"/>
</dbReference>
<dbReference type="SMART" id="SM00304">
    <property type="entry name" value="HAMP"/>
    <property type="match status" value="1"/>
</dbReference>
<dbReference type="AlphaFoldDB" id="A0A4U8Q8B0"/>
<keyword evidence="3" id="KW-0597">Phosphoprotein</keyword>
<keyword evidence="15" id="KW-1185">Reference proteome</keyword>
<evidence type="ECO:0000256" key="4">
    <source>
        <dbReference type="ARBA" id="ARBA00022679"/>
    </source>
</evidence>
<accession>A0A4U8Q8B0</accession>
<keyword evidence="2" id="KW-1003">Cell membrane</keyword>
<dbReference type="EMBL" id="QGQD01000043">
    <property type="protein sequence ID" value="TLD01185.1"/>
    <property type="molecule type" value="Genomic_DNA"/>
</dbReference>
<keyword evidence="6" id="KW-0547">Nucleotide-binding</keyword>
<keyword evidence="4 14" id="KW-0808">Transferase</keyword>
<protein>
    <submittedName>
        <fullName evidence="14">Putative sensor-like histidine kinase</fullName>
        <ecNumber evidence="14">2.7.13.3</ecNumber>
    </submittedName>
</protein>
<dbReference type="GO" id="GO:0000155">
    <property type="term" value="F:phosphorelay sensor kinase activity"/>
    <property type="evidence" value="ECO:0007669"/>
    <property type="project" value="InterPro"/>
</dbReference>
<feature type="transmembrane region" description="Helical" evidence="12">
    <location>
        <begin position="14"/>
        <end position="36"/>
    </location>
</feature>
<evidence type="ECO:0000313" key="15">
    <source>
        <dbReference type="Proteomes" id="UP000306509"/>
    </source>
</evidence>
<evidence type="ECO:0000256" key="1">
    <source>
        <dbReference type="ARBA" id="ARBA00004651"/>
    </source>
</evidence>
<keyword evidence="9 12" id="KW-1133">Transmembrane helix</keyword>
<name>A0A4U8Q8B0_9FIRM</name>
<evidence type="ECO:0000256" key="6">
    <source>
        <dbReference type="ARBA" id="ARBA00022741"/>
    </source>
</evidence>
<dbReference type="PROSITE" id="PS50885">
    <property type="entry name" value="HAMP"/>
    <property type="match status" value="1"/>
</dbReference>
<dbReference type="SUPFAM" id="SSF158472">
    <property type="entry name" value="HAMP domain-like"/>
    <property type="match status" value="1"/>
</dbReference>
<dbReference type="Gene3D" id="6.10.340.10">
    <property type="match status" value="1"/>
</dbReference>
<dbReference type="SUPFAM" id="SSF55874">
    <property type="entry name" value="ATPase domain of HSP90 chaperone/DNA topoisomerase II/histidine kinase"/>
    <property type="match status" value="1"/>
</dbReference>
<dbReference type="InterPro" id="IPR036890">
    <property type="entry name" value="HATPase_C_sf"/>
</dbReference>
<dbReference type="GO" id="GO:0005886">
    <property type="term" value="C:plasma membrane"/>
    <property type="evidence" value="ECO:0007669"/>
    <property type="project" value="UniProtKB-SubCell"/>
</dbReference>
<organism evidence="14 15">
    <name type="scientific">Robinsoniella peoriensis</name>
    <dbReference type="NCBI Taxonomy" id="180332"/>
    <lineage>
        <taxon>Bacteria</taxon>
        <taxon>Bacillati</taxon>
        <taxon>Bacillota</taxon>
        <taxon>Clostridia</taxon>
        <taxon>Lachnospirales</taxon>
        <taxon>Lachnospiraceae</taxon>
        <taxon>Robinsoniella</taxon>
    </lineage>
</organism>
<evidence type="ECO:0000256" key="10">
    <source>
        <dbReference type="ARBA" id="ARBA00023012"/>
    </source>
</evidence>
<gene>
    <name evidence="14" type="ORF">DSM106044_01977</name>
</gene>
<evidence type="ECO:0000256" key="8">
    <source>
        <dbReference type="ARBA" id="ARBA00022840"/>
    </source>
</evidence>
<feature type="transmembrane region" description="Helical" evidence="12">
    <location>
        <begin position="306"/>
        <end position="328"/>
    </location>
</feature>
<reference evidence="14 15" key="1">
    <citation type="journal article" date="2019" name="Anaerobe">
        <title>Detection of Robinsoniella peoriensis in multiple bone samples of a trauma patient.</title>
        <authorList>
            <person name="Schrottner P."/>
            <person name="Hartwich K."/>
            <person name="Bunk B."/>
            <person name="Schober I."/>
            <person name="Helbig S."/>
            <person name="Rudolph W.W."/>
            <person name="Gunzer F."/>
        </authorList>
    </citation>
    <scope>NUCLEOTIDE SEQUENCE [LARGE SCALE GENOMIC DNA]</scope>
    <source>
        <strain evidence="14 15">DSM 106044</strain>
    </source>
</reference>
<dbReference type="Gene3D" id="3.30.565.10">
    <property type="entry name" value="Histidine kinase-like ATPase, C-terminal domain"/>
    <property type="match status" value="1"/>
</dbReference>